<dbReference type="InterPro" id="IPR013767">
    <property type="entry name" value="PAS_fold"/>
</dbReference>
<dbReference type="SMART" id="SM00388">
    <property type="entry name" value="HisKA"/>
    <property type="match status" value="1"/>
</dbReference>
<dbReference type="GO" id="GO:0000155">
    <property type="term" value="F:phosphorelay sensor kinase activity"/>
    <property type="evidence" value="ECO:0007669"/>
    <property type="project" value="InterPro"/>
</dbReference>
<dbReference type="Pfam" id="PF00989">
    <property type="entry name" value="PAS"/>
    <property type="match status" value="1"/>
</dbReference>
<evidence type="ECO:0000256" key="9">
    <source>
        <dbReference type="SAM" id="MobiDB-lite"/>
    </source>
</evidence>
<sequence>MNEDMRSSHEEADTSDELLSDEGQESIQRLQTVNEALAVANARLARRIEELESERDRCRQVELRAVFEAAPVGIYLGRDRECREIEMNRAGAEILRLPEDANPSMSGPDAGSLPFRVFNAGCELTSDELAMQTAARTGAPVHGLEEDLLFDDGEVKHLIASAAPLRNEAGEVYGCVGILSDITTARQTERRHRETLERLKLHVDNSPVASLEWAADTGIIRWSSAAERVFGWSESEAVQGSLLGLGLFETEGHESFANMIGALVGGERERSHCLHRNRRKDGEGIWCEWHNSVLRDGDGRLVSVLSLTMDVTEREALQASLRQQTERLAEADRRRNEFLAMLGHELRNPLAPVRSALDLLALGSEDPATRDWAYRVIDRQTHHLERLVRDLLDVARITRGAIGLEMGRQDLGELVREALEVVDREVRSRGHRVVLDLPEDPVPVRGDATRLVQVLSNLLHNAAKYTGEGGRIAVVLVSEGDRARVTVEDNGRGIEAEAIPWLFEAFNQGPQSLARPEGGLGVGLTLVKNLVELHGGSVEIRSPGLGLGTEVTLILPRDADSAPEEPARPPVAARAEVGKRVLIVDDSDEVVDAASRLLIALGHSVSGALNGMEALESVRAERPDLILLDIGLPDIDGIEVARRLAEMPDRGTFRLVAVSGYGESTLGRDIALFDDHLLKPTRLEDLRRILE</sequence>
<dbReference type="SUPFAM" id="SSF47384">
    <property type="entry name" value="Homodimeric domain of signal transducing histidine kinase"/>
    <property type="match status" value="1"/>
</dbReference>
<dbReference type="OrthoDB" id="8573350at2"/>
<dbReference type="SMART" id="SM00448">
    <property type="entry name" value="REC"/>
    <property type="match status" value="1"/>
</dbReference>
<dbReference type="InterPro" id="IPR004358">
    <property type="entry name" value="Sig_transdc_His_kin-like_C"/>
</dbReference>
<evidence type="ECO:0000259" key="10">
    <source>
        <dbReference type="PROSITE" id="PS50109"/>
    </source>
</evidence>
<evidence type="ECO:0000256" key="6">
    <source>
        <dbReference type="ARBA" id="ARBA00023012"/>
    </source>
</evidence>
<evidence type="ECO:0000259" key="12">
    <source>
        <dbReference type="PROSITE" id="PS50112"/>
    </source>
</evidence>
<dbReference type="AlphaFoldDB" id="W9V9A1"/>
<dbReference type="CDD" id="cd00082">
    <property type="entry name" value="HisKA"/>
    <property type="match status" value="1"/>
</dbReference>
<feature type="modified residue" description="4-aspartylphosphate" evidence="7">
    <location>
        <position position="629"/>
    </location>
</feature>
<feature type="domain" description="PAS" evidence="12">
    <location>
        <begin position="195"/>
        <end position="267"/>
    </location>
</feature>
<feature type="compositionally biased region" description="Basic and acidic residues" evidence="9">
    <location>
        <begin position="1"/>
        <end position="12"/>
    </location>
</feature>
<feature type="coiled-coil region" evidence="8">
    <location>
        <begin position="34"/>
        <end position="61"/>
    </location>
</feature>
<feature type="domain" description="Response regulatory" evidence="11">
    <location>
        <begin position="580"/>
        <end position="691"/>
    </location>
</feature>
<dbReference type="InterPro" id="IPR001610">
    <property type="entry name" value="PAC"/>
</dbReference>
<reference evidence="14 15" key="1">
    <citation type="submission" date="2012-11" db="EMBL/GenBank/DDBJ databases">
        <title>Genome assembly of Thiorhodococcus sp. AK35.</title>
        <authorList>
            <person name="Nupur N."/>
            <person name="Khatri I."/>
            <person name="Subramanian S."/>
            <person name="Pinnaka A."/>
        </authorList>
    </citation>
    <scope>NUCLEOTIDE SEQUENCE [LARGE SCALE GENOMIC DNA]</scope>
    <source>
        <strain evidence="14 15">AK35</strain>
    </source>
</reference>
<feature type="region of interest" description="Disordered" evidence="9">
    <location>
        <begin position="1"/>
        <end position="25"/>
    </location>
</feature>
<feature type="domain" description="PAC" evidence="13">
    <location>
        <begin position="268"/>
        <end position="323"/>
    </location>
</feature>
<dbReference type="InterPro" id="IPR005467">
    <property type="entry name" value="His_kinase_dom"/>
</dbReference>
<dbReference type="RefSeq" id="WP_052348271.1">
    <property type="nucleotide sequence ID" value="NZ_AONC01000070.1"/>
</dbReference>
<dbReference type="EMBL" id="AONC01000070">
    <property type="protein sequence ID" value="EXJ13441.1"/>
    <property type="molecule type" value="Genomic_DNA"/>
</dbReference>
<dbReference type="InterPro" id="IPR001789">
    <property type="entry name" value="Sig_transdc_resp-reg_receiver"/>
</dbReference>
<dbReference type="InterPro" id="IPR000700">
    <property type="entry name" value="PAS-assoc_C"/>
</dbReference>
<feature type="coiled-coil region" evidence="8">
    <location>
        <begin position="314"/>
        <end position="341"/>
    </location>
</feature>
<keyword evidence="8" id="KW-0175">Coiled coil</keyword>
<dbReference type="PROSITE" id="PS50110">
    <property type="entry name" value="RESPONSE_REGULATORY"/>
    <property type="match status" value="1"/>
</dbReference>
<protein>
    <recommendedName>
        <fullName evidence="2">histidine kinase</fullName>
        <ecNumber evidence="2">2.7.13.3</ecNumber>
    </recommendedName>
</protein>
<dbReference type="SMART" id="SM00387">
    <property type="entry name" value="HATPase_c"/>
    <property type="match status" value="1"/>
</dbReference>
<dbReference type="SUPFAM" id="SSF55874">
    <property type="entry name" value="ATPase domain of HSP90 chaperone/DNA topoisomerase II/histidine kinase"/>
    <property type="match status" value="1"/>
</dbReference>
<dbReference type="eggNOG" id="COG2205">
    <property type="taxonomic scope" value="Bacteria"/>
</dbReference>
<dbReference type="InterPro" id="IPR003594">
    <property type="entry name" value="HATPase_dom"/>
</dbReference>
<dbReference type="Gene3D" id="3.40.50.2300">
    <property type="match status" value="1"/>
</dbReference>
<evidence type="ECO:0000256" key="8">
    <source>
        <dbReference type="SAM" id="Coils"/>
    </source>
</evidence>
<dbReference type="GO" id="GO:0009927">
    <property type="term" value="F:histidine phosphotransfer kinase activity"/>
    <property type="evidence" value="ECO:0007669"/>
    <property type="project" value="TreeGrafter"/>
</dbReference>
<dbReference type="PANTHER" id="PTHR43047">
    <property type="entry name" value="TWO-COMPONENT HISTIDINE PROTEIN KINASE"/>
    <property type="match status" value="1"/>
</dbReference>
<dbReference type="SUPFAM" id="SSF52172">
    <property type="entry name" value="CheY-like"/>
    <property type="match status" value="1"/>
</dbReference>
<dbReference type="SUPFAM" id="SSF55785">
    <property type="entry name" value="PYP-like sensor domain (PAS domain)"/>
    <property type="match status" value="2"/>
</dbReference>
<dbReference type="STRING" id="1249627.D779_3765"/>
<evidence type="ECO:0000256" key="3">
    <source>
        <dbReference type="ARBA" id="ARBA00022553"/>
    </source>
</evidence>
<evidence type="ECO:0000313" key="15">
    <source>
        <dbReference type="Proteomes" id="UP000019460"/>
    </source>
</evidence>
<dbReference type="Gene3D" id="1.10.287.130">
    <property type="match status" value="1"/>
</dbReference>
<feature type="compositionally biased region" description="Acidic residues" evidence="9">
    <location>
        <begin position="13"/>
        <end position="24"/>
    </location>
</feature>
<dbReference type="SMART" id="SM00086">
    <property type="entry name" value="PAC"/>
    <property type="match status" value="2"/>
</dbReference>
<gene>
    <name evidence="14" type="ORF">D779_3765</name>
</gene>
<evidence type="ECO:0000313" key="14">
    <source>
        <dbReference type="EMBL" id="EXJ13441.1"/>
    </source>
</evidence>
<feature type="domain" description="Histidine kinase" evidence="10">
    <location>
        <begin position="341"/>
        <end position="559"/>
    </location>
</feature>
<dbReference type="PROSITE" id="PS50113">
    <property type="entry name" value="PAC"/>
    <property type="match status" value="2"/>
</dbReference>
<dbReference type="Proteomes" id="UP000019460">
    <property type="component" value="Unassembled WGS sequence"/>
</dbReference>
<dbReference type="InterPro" id="IPR013656">
    <property type="entry name" value="PAS_4"/>
</dbReference>
<evidence type="ECO:0000259" key="13">
    <source>
        <dbReference type="PROSITE" id="PS50113"/>
    </source>
</evidence>
<dbReference type="PROSITE" id="PS50112">
    <property type="entry name" value="PAS"/>
    <property type="match status" value="1"/>
</dbReference>
<dbReference type="SMART" id="SM00091">
    <property type="entry name" value="PAS"/>
    <property type="match status" value="2"/>
</dbReference>
<evidence type="ECO:0000256" key="5">
    <source>
        <dbReference type="ARBA" id="ARBA00022777"/>
    </source>
</evidence>
<dbReference type="Gene3D" id="3.30.450.20">
    <property type="entry name" value="PAS domain"/>
    <property type="match status" value="2"/>
</dbReference>
<comment type="caution">
    <text evidence="14">The sequence shown here is derived from an EMBL/GenBank/DDBJ whole genome shotgun (WGS) entry which is preliminary data.</text>
</comment>
<accession>W9V9A1</accession>
<keyword evidence="5" id="KW-0418">Kinase</keyword>
<keyword evidence="6" id="KW-0902">Two-component regulatory system</keyword>
<dbReference type="InterPro" id="IPR036890">
    <property type="entry name" value="HATPase_C_sf"/>
</dbReference>
<feature type="domain" description="PAC" evidence="13">
    <location>
        <begin position="142"/>
        <end position="194"/>
    </location>
</feature>
<evidence type="ECO:0000256" key="1">
    <source>
        <dbReference type="ARBA" id="ARBA00000085"/>
    </source>
</evidence>
<dbReference type="InterPro" id="IPR036097">
    <property type="entry name" value="HisK_dim/P_sf"/>
</dbReference>
<dbReference type="Gene3D" id="3.30.565.10">
    <property type="entry name" value="Histidine kinase-like ATPase, C-terminal domain"/>
    <property type="match status" value="1"/>
</dbReference>
<dbReference type="PATRIC" id="fig|1249627.3.peg.3842"/>
<dbReference type="EC" id="2.7.13.3" evidence="2"/>
<evidence type="ECO:0000256" key="4">
    <source>
        <dbReference type="ARBA" id="ARBA00022679"/>
    </source>
</evidence>
<dbReference type="InterPro" id="IPR000014">
    <property type="entry name" value="PAS"/>
</dbReference>
<dbReference type="Pfam" id="PF00512">
    <property type="entry name" value="HisKA"/>
    <property type="match status" value="1"/>
</dbReference>
<dbReference type="Pfam" id="PF08448">
    <property type="entry name" value="PAS_4"/>
    <property type="match status" value="1"/>
</dbReference>
<evidence type="ECO:0000256" key="7">
    <source>
        <dbReference type="PROSITE-ProRule" id="PRU00169"/>
    </source>
</evidence>
<dbReference type="InterPro" id="IPR011006">
    <property type="entry name" value="CheY-like_superfamily"/>
</dbReference>
<keyword evidence="4" id="KW-0808">Transferase</keyword>
<dbReference type="Pfam" id="PF02518">
    <property type="entry name" value="HATPase_c"/>
    <property type="match status" value="1"/>
</dbReference>
<dbReference type="CDD" id="cd00130">
    <property type="entry name" value="PAS"/>
    <property type="match status" value="1"/>
</dbReference>
<name>W9V9A1_9GAMM</name>
<keyword evidence="15" id="KW-1185">Reference proteome</keyword>
<dbReference type="GO" id="GO:0006355">
    <property type="term" value="P:regulation of DNA-templated transcription"/>
    <property type="evidence" value="ECO:0007669"/>
    <property type="project" value="InterPro"/>
</dbReference>
<keyword evidence="3 7" id="KW-0597">Phosphoprotein</keyword>
<dbReference type="Pfam" id="PF00072">
    <property type="entry name" value="Response_reg"/>
    <property type="match status" value="1"/>
</dbReference>
<evidence type="ECO:0000259" key="11">
    <source>
        <dbReference type="PROSITE" id="PS50110"/>
    </source>
</evidence>
<dbReference type="InterPro" id="IPR035965">
    <property type="entry name" value="PAS-like_dom_sf"/>
</dbReference>
<dbReference type="FunFam" id="1.10.287.130:FF:000001">
    <property type="entry name" value="Two-component sensor histidine kinase"/>
    <property type="match status" value="1"/>
</dbReference>
<dbReference type="NCBIfam" id="TIGR00229">
    <property type="entry name" value="sensory_box"/>
    <property type="match status" value="1"/>
</dbReference>
<dbReference type="GO" id="GO:0005886">
    <property type="term" value="C:plasma membrane"/>
    <property type="evidence" value="ECO:0007669"/>
    <property type="project" value="TreeGrafter"/>
</dbReference>
<dbReference type="PANTHER" id="PTHR43047:SF72">
    <property type="entry name" value="OSMOSENSING HISTIDINE PROTEIN KINASE SLN1"/>
    <property type="match status" value="1"/>
</dbReference>
<dbReference type="PROSITE" id="PS50109">
    <property type="entry name" value="HIS_KIN"/>
    <property type="match status" value="1"/>
</dbReference>
<dbReference type="PRINTS" id="PR00344">
    <property type="entry name" value="BCTRLSENSOR"/>
</dbReference>
<evidence type="ECO:0000256" key="2">
    <source>
        <dbReference type="ARBA" id="ARBA00012438"/>
    </source>
</evidence>
<comment type="catalytic activity">
    <reaction evidence="1">
        <text>ATP + protein L-histidine = ADP + protein N-phospho-L-histidine.</text>
        <dbReference type="EC" id="2.7.13.3"/>
    </reaction>
</comment>
<proteinExistence type="predicted"/>
<organism evidence="14 15">
    <name type="scientific">Imhoffiella purpurea</name>
    <dbReference type="NCBI Taxonomy" id="1249627"/>
    <lineage>
        <taxon>Bacteria</taxon>
        <taxon>Pseudomonadati</taxon>
        <taxon>Pseudomonadota</taxon>
        <taxon>Gammaproteobacteria</taxon>
        <taxon>Chromatiales</taxon>
        <taxon>Chromatiaceae</taxon>
        <taxon>Imhoffiella</taxon>
    </lineage>
</organism>
<dbReference type="InterPro" id="IPR003661">
    <property type="entry name" value="HisK_dim/P_dom"/>
</dbReference>